<dbReference type="EMBL" id="ACQA01000001">
    <property type="protein sequence ID" value="EEQ96518.1"/>
    <property type="molecule type" value="Genomic_DNA"/>
</dbReference>
<dbReference type="HOGENOM" id="CLU_1823391_0_0_5"/>
<name>C4WGP0_9HYPH</name>
<dbReference type="GO" id="GO:0016740">
    <property type="term" value="F:transferase activity"/>
    <property type="evidence" value="ECO:0007669"/>
    <property type="project" value="UniProtKB-KW"/>
</dbReference>
<dbReference type="InterPro" id="IPR002575">
    <property type="entry name" value="Aminoglycoside_PTrfase"/>
</dbReference>
<dbReference type="Gene3D" id="3.90.1200.10">
    <property type="match status" value="1"/>
</dbReference>
<organism evidence="2 3">
    <name type="scientific">Brucella intermedia LMG 3301</name>
    <dbReference type="NCBI Taxonomy" id="641118"/>
    <lineage>
        <taxon>Bacteria</taxon>
        <taxon>Pseudomonadati</taxon>
        <taxon>Pseudomonadota</taxon>
        <taxon>Alphaproteobacteria</taxon>
        <taxon>Hyphomicrobiales</taxon>
        <taxon>Brucellaceae</taxon>
        <taxon>Brucella/Ochrobactrum group</taxon>
        <taxon>Brucella</taxon>
    </lineage>
</organism>
<evidence type="ECO:0000313" key="2">
    <source>
        <dbReference type="EMBL" id="EEQ96518.1"/>
    </source>
</evidence>
<protein>
    <submittedName>
        <fullName evidence="2">Aminoglycoside 3'-phosphotransferase</fullName>
    </submittedName>
</protein>
<dbReference type="AlphaFoldDB" id="C4WGP0"/>
<accession>C4WGP0</accession>
<gene>
    <name evidence="2" type="ORF">OINT_1001955</name>
</gene>
<feature type="domain" description="Aminoglycoside phosphotransferase" evidence="1">
    <location>
        <begin position="44"/>
        <end position="128"/>
    </location>
</feature>
<evidence type="ECO:0000313" key="3">
    <source>
        <dbReference type="Proteomes" id="UP000004386"/>
    </source>
</evidence>
<dbReference type="SUPFAM" id="SSF56112">
    <property type="entry name" value="Protein kinase-like (PK-like)"/>
    <property type="match status" value="1"/>
</dbReference>
<dbReference type="InterPro" id="IPR011009">
    <property type="entry name" value="Kinase-like_dom_sf"/>
</dbReference>
<keyword evidence="2" id="KW-0808">Transferase</keyword>
<evidence type="ECO:0000259" key="1">
    <source>
        <dbReference type="Pfam" id="PF01636"/>
    </source>
</evidence>
<dbReference type="Proteomes" id="UP000004386">
    <property type="component" value="Unassembled WGS sequence"/>
</dbReference>
<dbReference type="Pfam" id="PF01636">
    <property type="entry name" value="APH"/>
    <property type="match status" value="1"/>
</dbReference>
<reference evidence="2 3" key="1">
    <citation type="submission" date="2009-05" db="EMBL/GenBank/DDBJ databases">
        <authorList>
            <person name="Setubal J.C."/>
            <person name="Boyle S."/>
            <person name="Crasta O.R."/>
            <person name="Gillespie J.J."/>
            <person name="Kenyon R.W."/>
            <person name="Lu J."/>
            <person name="Mane S."/>
            <person name="Nagrani S."/>
            <person name="Shallom J.M."/>
            <person name="Shallom S."/>
            <person name="Shukla M."/>
            <person name="Snyder E.E."/>
            <person name="Sobral B.W."/>
            <person name="Wattam A.R."/>
            <person name="Will R."/>
            <person name="Williams K."/>
            <person name="Yoo H."/>
            <person name="Munk C."/>
            <person name="Tapia R."/>
            <person name="Green L."/>
            <person name="Rogers Y."/>
            <person name="Detter J.C."/>
            <person name="Bruce D."/>
            <person name="Brettin T.S."/>
            <person name="Tsolis R."/>
        </authorList>
    </citation>
    <scope>NUCLEOTIDE SEQUENCE [LARGE SCALE GENOMIC DNA]</scope>
    <source>
        <strain evidence="2 3">LMG 3301</strain>
    </source>
</reference>
<proteinExistence type="predicted"/>
<comment type="caution">
    <text evidence="2">The sequence shown here is derived from an EMBL/GenBank/DDBJ whole genome shotgun (WGS) entry which is preliminary data.</text>
</comment>
<sequence length="141" mass="15682">MPSTRLPVRSITGWSSASKTPASVSKRVRSMKRISTRNVKGGTPQGVFEELLRLKPQSEDIVVTHGDACLPNFIADKDAFTGFIDCGRLGLADRHQDLALACWSIRYNLGEEWVAPFLATYGGPAIEEAKISYYRLLDEFF</sequence>